<keyword evidence="1" id="KW-1185">Reference proteome</keyword>
<dbReference type="WBParaSite" id="MBELARI_LOCUS11514">
    <property type="protein sequence ID" value="MBELARI_LOCUS11514"/>
    <property type="gene ID" value="MBELARI_LOCUS11514"/>
</dbReference>
<accession>A0AAF3EC40</accession>
<evidence type="ECO:0000313" key="1">
    <source>
        <dbReference type="Proteomes" id="UP000887575"/>
    </source>
</evidence>
<sequence length="80" mass="8780">MASYAWFVAMWQRGFITGLSPVKDAKGFGAAPNNDASFMAILKQPDSIVSCGMSSGICVMKDMIYQIRKDGPNSLPLLWF</sequence>
<reference evidence="2" key="1">
    <citation type="submission" date="2024-02" db="UniProtKB">
        <authorList>
            <consortium name="WormBaseParasite"/>
        </authorList>
    </citation>
    <scope>IDENTIFICATION</scope>
</reference>
<protein>
    <submittedName>
        <fullName evidence="2">Uncharacterized protein</fullName>
    </submittedName>
</protein>
<organism evidence="1 2">
    <name type="scientific">Mesorhabditis belari</name>
    <dbReference type="NCBI Taxonomy" id="2138241"/>
    <lineage>
        <taxon>Eukaryota</taxon>
        <taxon>Metazoa</taxon>
        <taxon>Ecdysozoa</taxon>
        <taxon>Nematoda</taxon>
        <taxon>Chromadorea</taxon>
        <taxon>Rhabditida</taxon>
        <taxon>Rhabditina</taxon>
        <taxon>Rhabditomorpha</taxon>
        <taxon>Rhabditoidea</taxon>
        <taxon>Rhabditidae</taxon>
        <taxon>Mesorhabditinae</taxon>
        <taxon>Mesorhabditis</taxon>
    </lineage>
</organism>
<evidence type="ECO:0000313" key="2">
    <source>
        <dbReference type="WBParaSite" id="MBELARI_LOCUS11514"/>
    </source>
</evidence>
<proteinExistence type="predicted"/>
<name>A0AAF3EC40_9BILA</name>
<dbReference type="AlphaFoldDB" id="A0AAF3EC40"/>
<dbReference type="Proteomes" id="UP000887575">
    <property type="component" value="Unassembled WGS sequence"/>
</dbReference>